<protein>
    <submittedName>
        <fullName evidence="2">(pine wood nematode) hypothetical protein</fullName>
    </submittedName>
</protein>
<sequence length="181" mass="21433">METEQHRTNKRTGTYGLIQDPKYLYLNPDWGLHIHAINVFFAVNQFVFTISCWIYLFYIKFEPAWVYWIVFVSWFTTALVIFGTLTKNFEYYYPYLAYHGVVVPLNTVACAVVFVRRLMEVDTKTILDTSQVTFAVLLIIGASTLIFNILLLTSYYFIYLGYKYLKYDCDDRRIFVNKHPV</sequence>
<reference evidence="5" key="1">
    <citation type="submission" date="2016-11" db="UniProtKB">
        <authorList>
            <consortium name="WormBaseParasite"/>
        </authorList>
    </citation>
    <scope>IDENTIFICATION</scope>
</reference>
<keyword evidence="1" id="KW-0812">Transmembrane</keyword>
<keyword evidence="1" id="KW-1133">Transmembrane helix</keyword>
<dbReference type="Proteomes" id="UP000095284">
    <property type="component" value="Unplaced"/>
</dbReference>
<dbReference type="Proteomes" id="UP000582659">
    <property type="component" value="Unassembled WGS sequence"/>
</dbReference>
<dbReference type="OrthoDB" id="10323808at2759"/>
<dbReference type="Proteomes" id="UP000659654">
    <property type="component" value="Unassembled WGS sequence"/>
</dbReference>
<dbReference type="EMBL" id="CAJFCV020000002">
    <property type="protein sequence ID" value="CAG9095216.1"/>
    <property type="molecule type" value="Genomic_DNA"/>
</dbReference>
<evidence type="ECO:0000313" key="4">
    <source>
        <dbReference type="Proteomes" id="UP000659654"/>
    </source>
</evidence>
<proteinExistence type="predicted"/>
<accession>A0A1I7RW72</accession>
<dbReference type="EMBL" id="CAJFDI010000002">
    <property type="protein sequence ID" value="CAD5214593.1"/>
    <property type="molecule type" value="Genomic_DNA"/>
</dbReference>
<dbReference type="AlphaFoldDB" id="A0A1I7RW72"/>
<evidence type="ECO:0000313" key="2">
    <source>
        <dbReference type="EMBL" id="CAD5214593.1"/>
    </source>
</evidence>
<evidence type="ECO:0000313" key="5">
    <source>
        <dbReference type="WBParaSite" id="BXY_0498500.1"/>
    </source>
</evidence>
<organism evidence="3 5">
    <name type="scientific">Bursaphelenchus xylophilus</name>
    <name type="common">Pinewood nematode worm</name>
    <name type="synonym">Aphelenchoides xylophilus</name>
    <dbReference type="NCBI Taxonomy" id="6326"/>
    <lineage>
        <taxon>Eukaryota</taxon>
        <taxon>Metazoa</taxon>
        <taxon>Ecdysozoa</taxon>
        <taxon>Nematoda</taxon>
        <taxon>Chromadorea</taxon>
        <taxon>Rhabditida</taxon>
        <taxon>Tylenchina</taxon>
        <taxon>Tylenchomorpha</taxon>
        <taxon>Aphelenchoidea</taxon>
        <taxon>Aphelenchoididae</taxon>
        <taxon>Bursaphelenchus</taxon>
    </lineage>
</organism>
<feature type="transmembrane region" description="Helical" evidence="1">
    <location>
        <begin position="65"/>
        <end position="86"/>
    </location>
</feature>
<feature type="transmembrane region" description="Helical" evidence="1">
    <location>
        <begin position="32"/>
        <end position="58"/>
    </location>
</feature>
<feature type="transmembrane region" description="Helical" evidence="1">
    <location>
        <begin position="92"/>
        <end position="115"/>
    </location>
</feature>
<gene>
    <name evidence="2" type="ORF">BXYJ_LOCUS3607</name>
</gene>
<keyword evidence="1" id="KW-0472">Membrane</keyword>
<reference evidence="2" key="2">
    <citation type="submission" date="2020-09" db="EMBL/GenBank/DDBJ databases">
        <authorList>
            <person name="Kikuchi T."/>
        </authorList>
    </citation>
    <scope>NUCLEOTIDE SEQUENCE</scope>
    <source>
        <strain evidence="2">Ka4C1</strain>
    </source>
</reference>
<evidence type="ECO:0000256" key="1">
    <source>
        <dbReference type="SAM" id="Phobius"/>
    </source>
</evidence>
<dbReference type="WBParaSite" id="BXY_0498500.1">
    <property type="protein sequence ID" value="BXY_0498500.1"/>
    <property type="gene ID" value="BXY_0498500"/>
</dbReference>
<evidence type="ECO:0000313" key="3">
    <source>
        <dbReference type="Proteomes" id="UP000095284"/>
    </source>
</evidence>
<name>A0A1I7RW72_BURXY</name>
<feature type="transmembrane region" description="Helical" evidence="1">
    <location>
        <begin position="136"/>
        <end position="158"/>
    </location>
</feature>
<keyword evidence="4" id="KW-1185">Reference proteome</keyword>